<reference evidence="1" key="1">
    <citation type="submission" date="2023-03" db="EMBL/GenBank/DDBJ databases">
        <title>Massive genome expansion in bonnet fungi (Mycena s.s.) driven by repeated elements and novel gene families across ecological guilds.</title>
        <authorList>
            <consortium name="Lawrence Berkeley National Laboratory"/>
            <person name="Harder C.B."/>
            <person name="Miyauchi S."/>
            <person name="Viragh M."/>
            <person name="Kuo A."/>
            <person name="Thoen E."/>
            <person name="Andreopoulos B."/>
            <person name="Lu D."/>
            <person name="Skrede I."/>
            <person name="Drula E."/>
            <person name="Henrissat B."/>
            <person name="Morin E."/>
            <person name="Kohler A."/>
            <person name="Barry K."/>
            <person name="LaButti K."/>
            <person name="Morin E."/>
            <person name="Salamov A."/>
            <person name="Lipzen A."/>
            <person name="Mereny Z."/>
            <person name="Hegedus B."/>
            <person name="Baldrian P."/>
            <person name="Stursova M."/>
            <person name="Weitz H."/>
            <person name="Taylor A."/>
            <person name="Grigoriev I.V."/>
            <person name="Nagy L.G."/>
            <person name="Martin F."/>
            <person name="Kauserud H."/>
        </authorList>
    </citation>
    <scope>NUCLEOTIDE SEQUENCE</scope>
    <source>
        <strain evidence="1">CBHHK067</strain>
    </source>
</reference>
<evidence type="ECO:0008006" key="3">
    <source>
        <dbReference type="Google" id="ProtNLM"/>
    </source>
</evidence>
<evidence type="ECO:0000313" key="2">
    <source>
        <dbReference type="Proteomes" id="UP001221757"/>
    </source>
</evidence>
<comment type="caution">
    <text evidence="1">The sequence shown here is derived from an EMBL/GenBank/DDBJ whole genome shotgun (WGS) entry which is preliminary data.</text>
</comment>
<dbReference type="Proteomes" id="UP001221757">
    <property type="component" value="Unassembled WGS sequence"/>
</dbReference>
<gene>
    <name evidence="1" type="ORF">B0H17DRAFT_1273922</name>
</gene>
<name>A0AAD7MAL7_MYCRO</name>
<dbReference type="EMBL" id="JARKIE010000004">
    <property type="protein sequence ID" value="KAJ7708176.1"/>
    <property type="molecule type" value="Genomic_DNA"/>
</dbReference>
<sequence length="415" mass="46983">MPMTWLSSRTPPEGLQRHLVTFTRWCGDNLLEVNTSKSWVMAFGLLPVRLPRFTLNGHTVRYTDCFCYVGLTFKSTTSNIFSSHYTAKAATARKTGHTVIGIEAYIGDLPPREGRLLYMACIDPHLVSGADIVIDVDDKALANLEKVQNAFLRRLLGLGQYSMRTPLFTELGLVPLRYRRLILAIRYLGYLVPGLADTHYARAALQDSYDSDPNGLQGYWMDLVYALKNLRFPVDLTALPDLTSPVCAELGKAVYSSAMKYLEAEVAASTRLYLLHDRREPLAKDAPKKITVVFHHYLGLITNAKHRKALTHLLVSQHPLAVERMRYKSRYHRATVARDDRLCRFGCNITETVEHALFFCEANPGLGDLRANFVAAMQHLEPRICSVAPWNATNILESIIFWRDTVCRVAKFAYR</sequence>
<feature type="non-terminal residue" evidence="1">
    <location>
        <position position="1"/>
    </location>
</feature>
<evidence type="ECO:0000313" key="1">
    <source>
        <dbReference type="EMBL" id="KAJ7708176.1"/>
    </source>
</evidence>
<proteinExistence type="predicted"/>
<keyword evidence="2" id="KW-1185">Reference proteome</keyword>
<accession>A0AAD7MAL7</accession>
<protein>
    <recommendedName>
        <fullName evidence="3">Reverse transcriptase domain-containing protein</fullName>
    </recommendedName>
</protein>
<organism evidence="1 2">
    <name type="scientific">Mycena rosella</name>
    <name type="common">Pink bonnet</name>
    <name type="synonym">Agaricus rosellus</name>
    <dbReference type="NCBI Taxonomy" id="1033263"/>
    <lineage>
        <taxon>Eukaryota</taxon>
        <taxon>Fungi</taxon>
        <taxon>Dikarya</taxon>
        <taxon>Basidiomycota</taxon>
        <taxon>Agaricomycotina</taxon>
        <taxon>Agaricomycetes</taxon>
        <taxon>Agaricomycetidae</taxon>
        <taxon>Agaricales</taxon>
        <taxon>Marasmiineae</taxon>
        <taxon>Mycenaceae</taxon>
        <taxon>Mycena</taxon>
    </lineage>
</organism>
<dbReference type="AlphaFoldDB" id="A0AAD7MAL7"/>